<organism evidence="1 2">
    <name type="scientific">Sphagnurus paluster</name>
    <dbReference type="NCBI Taxonomy" id="117069"/>
    <lineage>
        <taxon>Eukaryota</taxon>
        <taxon>Fungi</taxon>
        <taxon>Dikarya</taxon>
        <taxon>Basidiomycota</taxon>
        <taxon>Agaricomycotina</taxon>
        <taxon>Agaricomycetes</taxon>
        <taxon>Agaricomycetidae</taxon>
        <taxon>Agaricales</taxon>
        <taxon>Tricholomatineae</taxon>
        <taxon>Lyophyllaceae</taxon>
        <taxon>Sphagnurus</taxon>
    </lineage>
</organism>
<evidence type="ECO:0000313" key="2">
    <source>
        <dbReference type="Proteomes" id="UP000717328"/>
    </source>
</evidence>
<reference evidence="1" key="1">
    <citation type="submission" date="2021-02" db="EMBL/GenBank/DDBJ databases">
        <authorList>
            <person name="Nieuwenhuis M."/>
            <person name="Van De Peppel L.J.J."/>
        </authorList>
    </citation>
    <scope>NUCLEOTIDE SEQUENCE</scope>
    <source>
        <strain evidence="1">D49</strain>
    </source>
</reference>
<sequence length="139" mass="15586">MLGEVLENYTILDHRTIGFVLHSEKIEVSAEPYKFTKDWALIELYKDKIDWTTFKGNKLWVGTSFSTSLSPSPLTIPFISSAGGKLSGVEYRNMMFPGLESFTRVHEDNRDGVSREPLEIAVLPYDHTHGRFSGAGDSG</sequence>
<dbReference type="AlphaFoldDB" id="A0A9P7FQM3"/>
<evidence type="ECO:0000313" key="1">
    <source>
        <dbReference type="EMBL" id="KAG5634428.1"/>
    </source>
</evidence>
<dbReference type="OrthoDB" id="5424209at2759"/>
<accession>A0A9P7FQM3</accession>
<comment type="caution">
    <text evidence="1">The sequence shown here is derived from an EMBL/GenBank/DDBJ whole genome shotgun (WGS) entry which is preliminary data.</text>
</comment>
<dbReference type="Proteomes" id="UP000717328">
    <property type="component" value="Unassembled WGS sequence"/>
</dbReference>
<reference evidence="1" key="2">
    <citation type="submission" date="2021-10" db="EMBL/GenBank/DDBJ databases">
        <title>Phylogenomics reveals ancestral predisposition of the termite-cultivated fungus Termitomyces towards a domesticated lifestyle.</title>
        <authorList>
            <person name="Auxier B."/>
            <person name="Grum-Grzhimaylo A."/>
            <person name="Cardenas M.E."/>
            <person name="Lodge J.D."/>
            <person name="Laessoe T."/>
            <person name="Pedersen O."/>
            <person name="Smith M.E."/>
            <person name="Kuyper T.W."/>
            <person name="Franco-Molano E.A."/>
            <person name="Baroni T.J."/>
            <person name="Aanen D.K."/>
        </authorList>
    </citation>
    <scope>NUCLEOTIDE SEQUENCE</scope>
    <source>
        <strain evidence="1">D49</strain>
    </source>
</reference>
<protein>
    <submittedName>
        <fullName evidence="1">Uncharacterized protein</fullName>
    </submittedName>
</protein>
<gene>
    <name evidence="1" type="ORF">H0H81_002043</name>
</gene>
<proteinExistence type="predicted"/>
<keyword evidence="2" id="KW-1185">Reference proteome</keyword>
<dbReference type="EMBL" id="JABCKI010006419">
    <property type="protein sequence ID" value="KAG5634428.1"/>
    <property type="molecule type" value="Genomic_DNA"/>
</dbReference>
<name>A0A9P7FQM3_9AGAR</name>